<evidence type="ECO:0000313" key="5">
    <source>
        <dbReference type="Proteomes" id="UP000092444"/>
    </source>
</evidence>
<dbReference type="SUPFAM" id="SSF101912">
    <property type="entry name" value="Sema domain"/>
    <property type="match status" value="1"/>
</dbReference>
<dbReference type="Gene3D" id="2.130.10.10">
    <property type="entry name" value="YVTN repeat-like/Quinoprotein amine dehydrogenase"/>
    <property type="match status" value="1"/>
</dbReference>
<name>A0A1B0FJD0_GLOMM</name>
<sequence>PEDVLKFLGNESVVDHFKLVTRDGDSLLVGARNTIYNLSIHDLNEQQRLVWYSPEDDQKMCVVKGKDEVSFYTFSSIIKQ</sequence>
<protein>
    <recommendedName>
        <fullName evidence="3">Sema domain-containing protein</fullName>
    </recommendedName>
</protein>
<dbReference type="EMBL" id="CCAG010008108">
    <property type="status" value="NOT_ANNOTATED_CDS"/>
    <property type="molecule type" value="Genomic_DNA"/>
</dbReference>
<feature type="domain" description="Sema" evidence="3">
    <location>
        <begin position="1"/>
        <end position="80"/>
    </location>
</feature>
<dbReference type="GO" id="GO:0030154">
    <property type="term" value="P:cell differentiation"/>
    <property type="evidence" value="ECO:0007669"/>
    <property type="project" value="UniProtKB-KW"/>
</dbReference>
<dbReference type="EnsemblMetazoa" id="GMOY003887-RA">
    <property type="protein sequence ID" value="GMOY003887-PA"/>
    <property type="gene ID" value="GMOY003887"/>
</dbReference>
<keyword evidence="1" id="KW-0221">Differentiation</keyword>
<dbReference type="VEuPathDB" id="VectorBase:GMOY003887"/>
<proteinExistence type="predicted"/>
<dbReference type="Proteomes" id="UP000092444">
    <property type="component" value="Unassembled WGS sequence"/>
</dbReference>
<evidence type="ECO:0000256" key="1">
    <source>
        <dbReference type="ARBA" id="ARBA00022782"/>
    </source>
</evidence>
<comment type="caution">
    <text evidence="2">Lacks conserved residue(s) required for the propagation of feature annotation.</text>
</comment>
<dbReference type="AlphaFoldDB" id="A0A1B0FJD0"/>
<dbReference type="PROSITE" id="PS51004">
    <property type="entry name" value="SEMA"/>
    <property type="match status" value="1"/>
</dbReference>
<dbReference type="InterPro" id="IPR001627">
    <property type="entry name" value="Semap_dom"/>
</dbReference>
<dbReference type="STRING" id="37546.A0A1B0FJD0"/>
<evidence type="ECO:0000313" key="4">
    <source>
        <dbReference type="EnsemblMetazoa" id="GMOY003887-PA"/>
    </source>
</evidence>
<dbReference type="InterPro" id="IPR036352">
    <property type="entry name" value="Semap_dom_sf"/>
</dbReference>
<evidence type="ECO:0000256" key="2">
    <source>
        <dbReference type="PROSITE-ProRule" id="PRU00352"/>
    </source>
</evidence>
<organism evidence="4 5">
    <name type="scientific">Glossina morsitans morsitans</name>
    <name type="common">Savannah tsetse fly</name>
    <dbReference type="NCBI Taxonomy" id="37546"/>
    <lineage>
        <taxon>Eukaryota</taxon>
        <taxon>Metazoa</taxon>
        <taxon>Ecdysozoa</taxon>
        <taxon>Arthropoda</taxon>
        <taxon>Hexapoda</taxon>
        <taxon>Insecta</taxon>
        <taxon>Pterygota</taxon>
        <taxon>Neoptera</taxon>
        <taxon>Endopterygota</taxon>
        <taxon>Diptera</taxon>
        <taxon>Brachycera</taxon>
        <taxon>Muscomorpha</taxon>
        <taxon>Hippoboscoidea</taxon>
        <taxon>Glossinidae</taxon>
        <taxon>Glossina</taxon>
    </lineage>
</organism>
<accession>A0A1B0FJD0</accession>
<keyword evidence="5" id="KW-1185">Reference proteome</keyword>
<reference evidence="4" key="1">
    <citation type="submission" date="2020-05" db="UniProtKB">
        <authorList>
            <consortium name="EnsemblMetazoa"/>
        </authorList>
    </citation>
    <scope>IDENTIFICATION</scope>
    <source>
        <strain evidence="4">Yale</strain>
    </source>
</reference>
<evidence type="ECO:0000259" key="3">
    <source>
        <dbReference type="PROSITE" id="PS51004"/>
    </source>
</evidence>
<dbReference type="InterPro" id="IPR015943">
    <property type="entry name" value="WD40/YVTN_repeat-like_dom_sf"/>
</dbReference>